<dbReference type="GO" id="GO:0008910">
    <property type="term" value="F:kanamycin kinase activity"/>
    <property type="evidence" value="ECO:0007669"/>
    <property type="project" value="UniProtKB-EC"/>
</dbReference>
<organism evidence="14 15">
    <name type="scientific">Chelatococcus caeni</name>
    <dbReference type="NCBI Taxonomy" id="1348468"/>
    <lineage>
        <taxon>Bacteria</taxon>
        <taxon>Pseudomonadati</taxon>
        <taxon>Pseudomonadota</taxon>
        <taxon>Alphaproteobacteria</taxon>
        <taxon>Hyphomicrobiales</taxon>
        <taxon>Chelatococcaceae</taxon>
        <taxon>Chelatococcus</taxon>
    </lineage>
</organism>
<dbReference type="EC" id="2.7.1.95" evidence="2"/>
<evidence type="ECO:0000256" key="5">
    <source>
        <dbReference type="ARBA" id="ARBA00022741"/>
    </source>
</evidence>
<dbReference type="GO" id="GO:0046677">
    <property type="term" value="P:response to antibiotic"/>
    <property type="evidence" value="ECO:0007669"/>
    <property type="project" value="UniProtKB-KW"/>
</dbReference>
<dbReference type="Pfam" id="PF01636">
    <property type="entry name" value="APH"/>
    <property type="match status" value="1"/>
</dbReference>
<dbReference type="PANTHER" id="PTHR21310">
    <property type="entry name" value="AMINOGLYCOSIDE PHOSPHOTRANSFERASE-RELATED-RELATED"/>
    <property type="match status" value="1"/>
</dbReference>
<accession>A0A840C1U0</accession>
<dbReference type="CDD" id="cd05150">
    <property type="entry name" value="APH"/>
    <property type="match status" value="1"/>
</dbReference>
<evidence type="ECO:0000256" key="2">
    <source>
        <dbReference type="ARBA" id="ARBA00012193"/>
    </source>
</evidence>
<keyword evidence="12" id="KW-0460">Magnesium</keyword>
<evidence type="ECO:0000256" key="11">
    <source>
        <dbReference type="PIRSR" id="PIRSR000706-1"/>
    </source>
</evidence>
<proteinExistence type="inferred from homology"/>
<evidence type="ECO:0000313" key="14">
    <source>
        <dbReference type="EMBL" id="MBB4019514.1"/>
    </source>
</evidence>
<evidence type="ECO:0000256" key="10">
    <source>
        <dbReference type="PIRNR" id="PIRNR000706"/>
    </source>
</evidence>
<dbReference type="InterPro" id="IPR011009">
    <property type="entry name" value="Kinase-like_dom_sf"/>
</dbReference>
<keyword evidence="5 10" id="KW-0547">Nucleotide-binding</keyword>
<dbReference type="GO" id="GO:0005524">
    <property type="term" value="F:ATP binding"/>
    <property type="evidence" value="ECO:0007669"/>
    <property type="project" value="UniProtKB-KW"/>
</dbReference>
<evidence type="ECO:0000256" key="3">
    <source>
        <dbReference type="ARBA" id="ARBA00017903"/>
    </source>
</evidence>
<evidence type="ECO:0000256" key="7">
    <source>
        <dbReference type="ARBA" id="ARBA00022840"/>
    </source>
</evidence>
<feature type="active site" description="Proton acceptor" evidence="11">
    <location>
        <position position="192"/>
    </location>
</feature>
<dbReference type="EMBL" id="JACIEN010000007">
    <property type="protein sequence ID" value="MBB4019514.1"/>
    <property type="molecule type" value="Genomic_DNA"/>
</dbReference>
<keyword evidence="15" id="KW-1185">Reference proteome</keyword>
<feature type="binding site" evidence="12">
    <location>
        <position position="197"/>
    </location>
    <ligand>
        <name>Mg(2+)</name>
        <dbReference type="ChEBI" id="CHEBI:18420"/>
    </ligand>
</feature>
<dbReference type="PIRSF" id="PIRSF000706">
    <property type="entry name" value="Kanamycin_kin"/>
    <property type="match status" value="1"/>
</dbReference>
<sequence>MTSVNLQMVPELPRAWAADLSGYACRPQTIGCSEAAVFRLEAKGRPTLFVKAEPVGPLCELPDEIARLRWLAEQDVACPRVLAEAEEAQRRWVLMSAVDGRDLASSPDLAPERIVAIVAEALRGLHALDAHACPFDHRLEGRIALARARMEAGLVDEADFDEERLGRSAADLFEDLLAGRLDGEDLVVTHGDACLPNLLAQAGRFTGFVDCGRLGVADRHQDLALASWSIRHNLGDDWVEPFLRCYGGAVDPDRLAFYRLLDEFF</sequence>
<keyword evidence="4 10" id="KW-0808">Transferase</keyword>
<comment type="catalytic activity">
    <reaction evidence="9">
        <text>kanamycin A + ATP = kanamycin 3'-phosphate + ADP + H(+)</text>
        <dbReference type="Rhea" id="RHEA:24256"/>
        <dbReference type="ChEBI" id="CHEBI:15378"/>
        <dbReference type="ChEBI" id="CHEBI:30616"/>
        <dbReference type="ChEBI" id="CHEBI:57909"/>
        <dbReference type="ChEBI" id="CHEBI:58214"/>
        <dbReference type="ChEBI" id="CHEBI:456216"/>
        <dbReference type="EC" id="2.7.1.95"/>
    </reaction>
</comment>
<comment type="similarity">
    <text evidence="1 10">Belongs to the aminoglycoside phosphotransferase family.</text>
</comment>
<feature type="domain" description="Aminoglycoside phosphotransferase" evidence="13">
    <location>
        <begin position="33"/>
        <end position="258"/>
    </location>
</feature>
<dbReference type="Gene3D" id="3.90.1200.10">
    <property type="match status" value="1"/>
</dbReference>
<dbReference type="AlphaFoldDB" id="A0A840C1U0"/>
<name>A0A840C1U0_9HYPH</name>
<evidence type="ECO:0000256" key="4">
    <source>
        <dbReference type="ARBA" id="ARBA00022679"/>
    </source>
</evidence>
<dbReference type="NCBIfam" id="NF032898">
    <property type="entry name" value="APH_3p_II"/>
    <property type="match status" value="1"/>
</dbReference>
<dbReference type="InterPro" id="IPR024165">
    <property type="entry name" value="Kan/Strep_kinase"/>
</dbReference>
<dbReference type="RefSeq" id="WP_425486597.1">
    <property type="nucleotide sequence ID" value="NZ_JACIEN010000007.1"/>
</dbReference>
<dbReference type="InterPro" id="IPR002575">
    <property type="entry name" value="Aminoglycoside_PTrfase"/>
</dbReference>
<evidence type="ECO:0000256" key="12">
    <source>
        <dbReference type="PIRSR" id="PIRSR000706-2"/>
    </source>
</evidence>
<protein>
    <recommendedName>
        <fullName evidence="3">Aminoglycoside 3'-phosphotransferase</fullName>
        <ecNumber evidence="2">2.7.1.95</ecNumber>
    </recommendedName>
</protein>
<evidence type="ECO:0000256" key="9">
    <source>
        <dbReference type="ARBA" id="ARBA00048925"/>
    </source>
</evidence>
<evidence type="ECO:0000256" key="1">
    <source>
        <dbReference type="ARBA" id="ARBA00006219"/>
    </source>
</evidence>
<dbReference type="GO" id="GO:0046872">
    <property type="term" value="F:metal ion binding"/>
    <property type="evidence" value="ECO:0007669"/>
    <property type="project" value="UniProtKB-KW"/>
</dbReference>
<keyword evidence="6 10" id="KW-0418">Kinase</keyword>
<dbReference type="Gene3D" id="3.30.200.20">
    <property type="entry name" value="Phosphorylase Kinase, domain 1"/>
    <property type="match status" value="1"/>
</dbReference>
<keyword evidence="12" id="KW-0479">Metal-binding</keyword>
<reference evidence="14 15" key="1">
    <citation type="submission" date="2020-08" db="EMBL/GenBank/DDBJ databases">
        <title>Genomic Encyclopedia of Type Strains, Phase IV (KMG-IV): sequencing the most valuable type-strain genomes for metagenomic binning, comparative biology and taxonomic classification.</title>
        <authorList>
            <person name="Goeker M."/>
        </authorList>
    </citation>
    <scope>NUCLEOTIDE SEQUENCE [LARGE SCALE GENOMIC DNA]</scope>
    <source>
        <strain evidence="14 15">DSM 103737</strain>
    </source>
</reference>
<dbReference type="InterPro" id="IPR051678">
    <property type="entry name" value="AGP_Transferase"/>
</dbReference>
<gene>
    <name evidence="14" type="ORF">GGR16_004565</name>
</gene>
<comment type="caution">
    <text evidence="14">The sequence shown here is derived from an EMBL/GenBank/DDBJ whole genome shotgun (WGS) entry which is preliminary data.</text>
</comment>
<dbReference type="PANTHER" id="PTHR21310:SF41">
    <property type="entry name" value="3'-PHOSPHOTRANSFERASE, PUTATIVE-RELATED"/>
    <property type="match status" value="1"/>
</dbReference>
<dbReference type="Proteomes" id="UP000577362">
    <property type="component" value="Unassembled WGS sequence"/>
</dbReference>
<evidence type="ECO:0000313" key="15">
    <source>
        <dbReference type="Proteomes" id="UP000577362"/>
    </source>
</evidence>
<dbReference type="SUPFAM" id="SSF56112">
    <property type="entry name" value="Protein kinase-like (PK-like)"/>
    <property type="match status" value="1"/>
</dbReference>
<evidence type="ECO:0000259" key="13">
    <source>
        <dbReference type="Pfam" id="PF01636"/>
    </source>
</evidence>
<evidence type="ECO:0000256" key="6">
    <source>
        <dbReference type="ARBA" id="ARBA00022777"/>
    </source>
</evidence>
<dbReference type="NCBIfam" id="NF033068">
    <property type="entry name" value="APH_3p"/>
    <property type="match status" value="1"/>
</dbReference>
<evidence type="ECO:0000256" key="8">
    <source>
        <dbReference type="ARBA" id="ARBA00023251"/>
    </source>
</evidence>
<feature type="binding site" evidence="12">
    <location>
        <position position="210"/>
    </location>
    <ligand>
        <name>Mg(2+)</name>
        <dbReference type="ChEBI" id="CHEBI:18420"/>
    </ligand>
</feature>
<keyword evidence="7 10" id="KW-0067">ATP-binding</keyword>
<keyword evidence="8 10" id="KW-0046">Antibiotic resistance</keyword>